<keyword evidence="1" id="KW-1185">Reference proteome</keyword>
<dbReference type="GO" id="GO:0004555">
    <property type="term" value="F:alpha,alpha-trehalase activity"/>
    <property type="evidence" value="ECO:0007669"/>
    <property type="project" value="InterPro"/>
</dbReference>
<organism evidence="1 2">
    <name type="scientific">Globodera pallida</name>
    <name type="common">Potato cyst nematode worm</name>
    <name type="synonym">Heterodera pallida</name>
    <dbReference type="NCBI Taxonomy" id="36090"/>
    <lineage>
        <taxon>Eukaryota</taxon>
        <taxon>Metazoa</taxon>
        <taxon>Ecdysozoa</taxon>
        <taxon>Nematoda</taxon>
        <taxon>Chromadorea</taxon>
        <taxon>Rhabditida</taxon>
        <taxon>Tylenchina</taxon>
        <taxon>Tylenchomorpha</taxon>
        <taxon>Tylenchoidea</taxon>
        <taxon>Heteroderidae</taxon>
        <taxon>Heteroderinae</taxon>
        <taxon>Globodera</taxon>
    </lineage>
</organism>
<accession>A0A183C2U8</accession>
<reference evidence="1" key="1">
    <citation type="submission" date="2014-05" db="EMBL/GenBank/DDBJ databases">
        <title>The genome and life-stage specific transcriptomes of Globodera pallida elucidate key aspects of plant parasitism by a cyst nematode.</title>
        <authorList>
            <person name="Cotton J.A."/>
            <person name="Lilley C.J."/>
            <person name="Jones L.M."/>
            <person name="Kikuchi T."/>
            <person name="Reid A.J."/>
            <person name="Thorpe P."/>
            <person name="Tsai I.J."/>
            <person name="Beasley H."/>
            <person name="Blok V."/>
            <person name="Cock P.J.A."/>
            <person name="Van den Akker S.E."/>
            <person name="Holroyd N."/>
            <person name="Hunt M."/>
            <person name="Mantelin S."/>
            <person name="Naghra H."/>
            <person name="Pain A."/>
            <person name="Palomares-Rius J.E."/>
            <person name="Zarowiecki M."/>
            <person name="Berriman M."/>
            <person name="Jones J.T."/>
            <person name="Urwin P.E."/>
        </authorList>
    </citation>
    <scope>NUCLEOTIDE SEQUENCE [LARGE SCALE GENOMIC DNA]</scope>
    <source>
        <strain evidence="1">Lindley</strain>
    </source>
</reference>
<dbReference type="GO" id="GO:0005991">
    <property type="term" value="P:trehalose metabolic process"/>
    <property type="evidence" value="ECO:0007669"/>
    <property type="project" value="InterPro"/>
</dbReference>
<dbReference type="Pfam" id="PF01204">
    <property type="entry name" value="Trehalase"/>
    <property type="match status" value="1"/>
</dbReference>
<sequence>MLFLRDPKHFGGRPLLKEPKKVVEQFKARFNPKHKPEDWKKNPHKDAKLKKWAKEINHICKAMRMAKDENSKGNQQKHSMLYVSNPFVVSGRPFLRAPLMEFLLDCVRTARVRNDIIGAEHLQEFQPLWFCAAFTTANVQMCRGTDEVGIESRGINFGTSEI</sequence>
<dbReference type="InterPro" id="IPR001661">
    <property type="entry name" value="Glyco_hydro_37"/>
</dbReference>
<evidence type="ECO:0000313" key="2">
    <source>
        <dbReference type="WBParaSite" id="GPLIN_000719200"/>
    </source>
</evidence>
<evidence type="ECO:0000313" key="1">
    <source>
        <dbReference type="Proteomes" id="UP000050741"/>
    </source>
</evidence>
<reference evidence="2" key="2">
    <citation type="submission" date="2016-06" db="UniProtKB">
        <authorList>
            <consortium name="WormBaseParasite"/>
        </authorList>
    </citation>
    <scope>IDENTIFICATION</scope>
</reference>
<dbReference type="Gene3D" id="1.50.10.10">
    <property type="match status" value="1"/>
</dbReference>
<dbReference type="WBParaSite" id="GPLIN_000719200">
    <property type="protein sequence ID" value="GPLIN_000719200"/>
    <property type="gene ID" value="GPLIN_000719200"/>
</dbReference>
<name>A0A183C2U8_GLOPA</name>
<dbReference type="Proteomes" id="UP000050741">
    <property type="component" value="Unassembled WGS sequence"/>
</dbReference>
<proteinExistence type="predicted"/>
<dbReference type="InterPro" id="IPR012341">
    <property type="entry name" value="6hp_glycosidase-like_sf"/>
</dbReference>
<protein>
    <submittedName>
        <fullName evidence="2">MADF domain-containing protein</fullName>
    </submittedName>
</protein>
<dbReference type="AlphaFoldDB" id="A0A183C2U8"/>